<comment type="similarity">
    <text evidence="1">Belongs to the metallophosphoesterase superfamily. YfcE family.</text>
</comment>
<dbReference type="Pfam" id="PF12850">
    <property type="entry name" value="Metallophos_2"/>
    <property type="match status" value="1"/>
</dbReference>
<dbReference type="EMBL" id="CP096659">
    <property type="protein sequence ID" value="UPV76115.1"/>
    <property type="molecule type" value="Genomic_DNA"/>
</dbReference>
<evidence type="ECO:0000256" key="1">
    <source>
        <dbReference type="RuleBase" id="RU362039"/>
    </source>
</evidence>
<dbReference type="RefSeq" id="WP_248652152.1">
    <property type="nucleotide sequence ID" value="NZ_CP096659.1"/>
</dbReference>
<dbReference type="GeneID" id="72185270"/>
<dbReference type="KEGG" id="halx:M0R89_08685"/>
<feature type="domain" description="Calcineurin-like phosphoesterase" evidence="2">
    <location>
        <begin position="3"/>
        <end position="154"/>
    </location>
</feature>
<protein>
    <recommendedName>
        <fullName evidence="1">Phosphoesterase</fullName>
        <ecNumber evidence="1">3.1.4.-</ecNumber>
    </recommendedName>
</protein>
<comment type="cofactor">
    <cofactor evidence="1">
        <name>a divalent metal cation</name>
        <dbReference type="ChEBI" id="CHEBI:60240"/>
    </cofactor>
</comment>
<evidence type="ECO:0000313" key="4">
    <source>
        <dbReference type="Proteomes" id="UP000830729"/>
    </source>
</evidence>
<keyword evidence="1" id="KW-0479">Metal-binding</keyword>
<sequence length="179" mass="19115">MVEIAIVSDTHVPSRADRIPEWVADRIREADHTIHAGDFDSPEAYETVADLAGENFTAVAGNMDPRSLDLPAVATVEVSGTTFVVTHGTAATEEEYEETIAEAVSEELTGPGIAVAGHTHAVVDDDIEGIRFLNPGSATGADPANVATMLTVEILEGEVNVRAYVEDERVADPDEYPER</sequence>
<dbReference type="InterPro" id="IPR024654">
    <property type="entry name" value="Calcineurin-like_PHP_lpxH"/>
</dbReference>
<dbReference type="InterPro" id="IPR000979">
    <property type="entry name" value="Phosphodiesterase_MJ0936/Vps29"/>
</dbReference>
<organism evidence="3 4">
    <name type="scientific">Halorussus limi</name>
    <dbReference type="NCBI Taxonomy" id="2938695"/>
    <lineage>
        <taxon>Archaea</taxon>
        <taxon>Methanobacteriati</taxon>
        <taxon>Methanobacteriota</taxon>
        <taxon>Stenosarchaea group</taxon>
        <taxon>Halobacteria</taxon>
        <taxon>Halobacteriales</taxon>
        <taxon>Haladaptataceae</taxon>
        <taxon>Halorussus</taxon>
    </lineage>
</organism>
<accession>A0A8U0HY82</accession>
<dbReference type="SUPFAM" id="SSF56300">
    <property type="entry name" value="Metallo-dependent phosphatases"/>
    <property type="match status" value="1"/>
</dbReference>
<dbReference type="Proteomes" id="UP000830729">
    <property type="component" value="Chromosome"/>
</dbReference>
<reference evidence="3 4" key="1">
    <citation type="submission" date="2022-04" db="EMBL/GenBank/DDBJ databases">
        <title>Diverse halophilic archaea isolated from saline environments.</title>
        <authorList>
            <person name="Cui H.-L."/>
        </authorList>
    </citation>
    <scope>NUCLEOTIDE SEQUENCE [LARGE SCALE GENOMIC DNA]</scope>
    <source>
        <strain evidence="3 4">XZYJT49</strain>
    </source>
</reference>
<dbReference type="EC" id="3.1.4.-" evidence="1"/>
<proteinExistence type="inferred from homology"/>
<evidence type="ECO:0000259" key="2">
    <source>
        <dbReference type="Pfam" id="PF12850"/>
    </source>
</evidence>
<dbReference type="GO" id="GO:0046872">
    <property type="term" value="F:metal ion binding"/>
    <property type="evidence" value="ECO:0007669"/>
    <property type="project" value="UniProtKB-KW"/>
</dbReference>
<dbReference type="GO" id="GO:0016787">
    <property type="term" value="F:hydrolase activity"/>
    <property type="evidence" value="ECO:0007669"/>
    <property type="project" value="UniProtKB-UniRule"/>
</dbReference>
<keyword evidence="4" id="KW-1185">Reference proteome</keyword>
<name>A0A8U0HY82_9EURY</name>
<dbReference type="PANTHER" id="PTHR11124">
    <property type="entry name" value="VACUOLAR SORTING PROTEIN VPS29"/>
    <property type="match status" value="1"/>
</dbReference>
<evidence type="ECO:0000313" key="3">
    <source>
        <dbReference type="EMBL" id="UPV76115.1"/>
    </source>
</evidence>
<dbReference type="Gene3D" id="3.60.21.10">
    <property type="match status" value="1"/>
</dbReference>
<dbReference type="AlphaFoldDB" id="A0A8U0HY82"/>
<dbReference type="NCBIfam" id="TIGR00040">
    <property type="entry name" value="yfcE"/>
    <property type="match status" value="1"/>
</dbReference>
<gene>
    <name evidence="3" type="ORF">M0R89_08685</name>
</gene>
<dbReference type="InterPro" id="IPR029052">
    <property type="entry name" value="Metallo-depent_PP-like"/>
</dbReference>